<dbReference type="InterPro" id="IPR000182">
    <property type="entry name" value="GNAT_dom"/>
</dbReference>
<keyword evidence="3" id="KW-1185">Reference proteome</keyword>
<sequence>MTSFRLRDHRHRPQEVLTIRVASGPDDEIAVRALDDAAFPAGQDDVVRADPGELEEGVARGDIHVLQRGDAIAAYAHLDSSDPGHVYIAGFAVHPDVQSAGLGSYMIGRLMHDRRDELNRIPVTAVSSPHNHAMASLLLHHGFAVRWALRDFFGPGVDRYGFQLRRTPHRPPENGFPGRTEVVSADRPDTLFSLVAGEGMVARELIRTDSGPTFVLSAPYPDEFLPCAPPGSGKDAAQMGTPGT</sequence>
<gene>
    <name evidence="2" type="ORF">J2S57_006536</name>
</gene>
<organism evidence="2 3">
    <name type="scientific">Kineosporia succinea</name>
    <dbReference type="NCBI Taxonomy" id="84632"/>
    <lineage>
        <taxon>Bacteria</taxon>
        <taxon>Bacillati</taxon>
        <taxon>Actinomycetota</taxon>
        <taxon>Actinomycetes</taxon>
        <taxon>Kineosporiales</taxon>
        <taxon>Kineosporiaceae</taxon>
        <taxon>Kineosporia</taxon>
    </lineage>
</organism>
<dbReference type="InterPro" id="IPR016181">
    <property type="entry name" value="Acyl_CoA_acyltransferase"/>
</dbReference>
<accession>A0ABT9PDL6</accession>
<dbReference type="RefSeq" id="WP_307249929.1">
    <property type="nucleotide sequence ID" value="NZ_JAUSQZ010000001.1"/>
</dbReference>
<comment type="caution">
    <text evidence="2">The sequence shown here is derived from an EMBL/GenBank/DDBJ whole genome shotgun (WGS) entry which is preliminary data.</text>
</comment>
<protein>
    <submittedName>
        <fullName evidence="2">GNAT superfamily N-acetyltransferase</fullName>
    </submittedName>
</protein>
<evidence type="ECO:0000313" key="3">
    <source>
        <dbReference type="Proteomes" id="UP001235712"/>
    </source>
</evidence>
<dbReference type="Pfam" id="PF00583">
    <property type="entry name" value="Acetyltransf_1"/>
    <property type="match status" value="1"/>
</dbReference>
<proteinExistence type="predicted"/>
<dbReference type="CDD" id="cd04301">
    <property type="entry name" value="NAT_SF"/>
    <property type="match status" value="1"/>
</dbReference>
<dbReference type="EMBL" id="JAUSQZ010000001">
    <property type="protein sequence ID" value="MDP9830787.1"/>
    <property type="molecule type" value="Genomic_DNA"/>
</dbReference>
<feature type="domain" description="N-acetyltransferase" evidence="1">
    <location>
        <begin position="17"/>
        <end position="165"/>
    </location>
</feature>
<dbReference type="PROSITE" id="PS51186">
    <property type="entry name" value="GNAT"/>
    <property type="match status" value="1"/>
</dbReference>
<reference evidence="2 3" key="1">
    <citation type="submission" date="2023-07" db="EMBL/GenBank/DDBJ databases">
        <title>Sequencing the genomes of 1000 actinobacteria strains.</title>
        <authorList>
            <person name="Klenk H.-P."/>
        </authorList>
    </citation>
    <scope>NUCLEOTIDE SEQUENCE [LARGE SCALE GENOMIC DNA]</scope>
    <source>
        <strain evidence="2 3">DSM 44388</strain>
    </source>
</reference>
<dbReference type="SUPFAM" id="SSF55729">
    <property type="entry name" value="Acyl-CoA N-acyltransferases (Nat)"/>
    <property type="match status" value="1"/>
</dbReference>
<evidence type="ECO:0000313" key="2">
    <source>
        <dbReference type="EMBL" id="MDP9830787.1"/>
    </source>
</evidence>
<dbReference type="Gene3D" id="3.40.630.30">
    <property type="match status" value="1"/>
</dbReference>
<dbReference type="Proteomes" id="UP001235712">
    <property type="component" value="Unassembled WGS sequence"/>
</dbReference>
<evidence type="ECO:0000259" key="1">
    <source>
        <dbReference type="PROSITE" id="PS51186"/>
    </source>
</evidence>
<name>A0ABT9PDL6_9ACTN</name>